<protein>
    <recommendedName>
        <fullName evidence="2">HNH nuclease domain-containing protein</fullName>
    </recommendedName>
</protein>
<dbReference type="HOGENOM" id="CLU_030288_3_0_1"/>
<name>G3J3T6_CORMM</name>
<dbReference type="EMBL" id="JH126399">
    <property type="protein sequence ID" value="EGX96561.1"/>
    <property type="molecule type" value="Genomic_DNA"/>
</dbReference>
<feature type="region of interest" description="Disordered" evidence="1">
    <location>
        <begin position="377"/>
        <end position="405"/>
    </location>
</feature>
<accession>G3J3T6</accession>
<evidence type="ECO:0000313" key="4">
    <source>
        <dbReference type="Proteomes" id="UP000001610"/>
    </source>
</evidence>
<dbReference type="GeneID" id="18163250"/>
<feature type="domain" description="HNH nuclease" evidence="2">
    <location>
        <begin position="165"/>
        <end position="230"/>
    </location>
</feature>
<dbReference type="InterPro" id="IPR003615">
    <property type="entry name" value="HNH_nuc"/>
</dbReference>
<gene>
    <name evidence="3" type="ORF">CCM_01218</name>
</gene>
<dbReference type="InParanoid" id="G3J3T6"/>
<dbReference type="OMA" id="NDETHCQ"/>
<evidence type="ECO:0000259" key="2">
    <source>
        <dbReference type="Pfam" id="PF13391"/>
    </source>
</evidence>
<keyword evidence="4" id="KW-1185">Reference proteome</keyword>
<proteinExistence type="predicted"/>
<dbReference type="RefSeq" id="XP_006666438.1">
    <property type="nucleotide sequence ID" value="XM_006666375.1"/>
</dbReference>
<dbReference type="KEGG" id="cmt:CCM_01218"/>
<evidence type="ECO:0000256" key="1">
    <source>
        <dbReference type="SAM" id="MobiDB-lite"/>
    </source>
</evidence>
<dbReference type="eggNOG" id="ENOG502S5NF">
    <property type="taxonomic scope" value="Eukaryota"/>
</dbReference>
<dbReference type="OrthoDB" id="2142759at2759"/>
<dbReference type="Pfam" id="PF13391">
    <property type="entry name" value="HNH_2"/>
    <property type="match status" value="1"/>
</dbReference>
<organism evidence="3 4">
    <name type="scientific">Cordyceps militaris (strain CM01)</name>
    <name type="common">Caterpillar fungus</name>
    <dbReference type="NCBI Taxonomy" id="983644"/>
    <lineage>
        <taxon>Eukaryota</taxon>
        <taxon>Fungi</taxon>
        <taxon>Dikarya</taxon>
        <taxon>Ascomycota</taxon>
        <taxon>Pezizomycotina</taxon>
        <taxon>Sordariomycetes</taxon>
        <taxon>Hypocreomycetidae</taxon>
        <taxon>Hypocreales</taxon>
        <taxon>Cordycipitaceae</taxon>
        <taxon>Cordyceps</taxon>
    </lineage>
</organism>
<dbReference type="VEuPathDB" id="FungiDB:CCM_01218"/>
<evidence type="ECO:0000313" key="3">
    <source>
        <dbReference type="EMBL" id="EGX96561.1"/>
    </source>
</evidence>
<dbReference type="Proteomes" id="UP000001610">
    <property type="component" value="Unassembled WGS sequence"/>
</dbReference>
<reference evidence="3 4" key="1">
    <citation type="journal article" date="2011" name="Genome Biol.">
        <title>Genome sequence of the insect pathogenic fungus Cordyceps militaris, a valued traditional Chinese medicine.</title>
        <authorList>
            <person name="Zheng P."/>
            <person name="Xia Y."/>
            <person name="Xiao G."/>
            <person name="Xiong C."/>
            <person name="Hu X."/>
            <person name="Zhang S."/>
            <person name="Zheng H."/>
            <person name="Huang Y."/>
            <person name="Zhou Y."/>
            <person name="Wang S."/>
            <person name="Zhao G.P."/>
            <person name="Liu X."/>
            <person name="St Leger R.J."/>
            <person name="Wang C."/>
        </authorList>
    </citation>
    <scope>NUCLEOTIDE SEQUENCE [LARGE SCALE GENOMIC DNA]</scope>
    <source>
        <strain evidence="3 4">CM01</strain>
    </source>
</reference>
<dbReference type="AlphaFoldDB" id="G3J3T6"/>
<sequence length="452" mass="51917">MPTNNIGTYRQARPTKWATVMLLICCGAMRRPTYLPPQHPAYSETDRELLRFSSTDGPTKDGLDYEFALICCGIVTGNTWASGWIAVLQDEQYSRVNRPANGVLRGSTYYYFVGDHAPTHKYPIVPSFHHWRFPHDALPNIWARLEIPAQDTQQDEAVLARDVTCRVSAHKGARELAHLVPVTEGNWFTNNGMRRYCRNPVGGMAINDTMNILVLRKDLHFLFDHRRFVFAAKRDRSDAVHLVVHVLSHEKAEEIIDLYHNRRTQALHGVSAEMVFARLAWALFTSADFPAFDGAAKMAVRLFNAETSQTQAQALDQHDICGRLRSFKPYSRSRSKSGSPTERALDEINEADGFCDYLSESADDLWGDELDDCYSRGLNSVTPPRGRSRKRKRGRDMDMQDSPPGLLFVQPRHLRPLRRRIRHIQKPFRVIVKARFRLLTQRRWDKVMRLLS</sequence>